<organism evidence="1 2">
    <name type="scientific">Sphingomonas donggukensis</name>
    <dbReference type="NCBI Taxonomy" id="2949093"/>
    <lineage>
        <taxon>Bacteria</taxon>
        <taxon>Pseudomonadati</taxon>
        <taxon>Pseudomonadota</taxon>
        <taxon>Alphaproteobacteria</taxon>
        <taxon>Sphingomonadales</taxon>
        <taxon>Sphingomonadaceae</taxon>
        <taxon>Sphingomonas</taxon>
    </lineage>
</organism>
<dbReference type="Proteomes" id="UP001055580">
    <property type="component" value="Chromosome"/>
</dbReference>
<dbReference type="RefSeq" id="WP_250750029.1">
    <property type="nucleotide sequence ID" value="NZ_CP098401.1"/>
</dbReference>
<evidence type="ECO:0008006" key="3">
    <source>
        <dbReference type="Google" id="ProtNLM"/>
    </source>
</evidence>
<name>A0ABY4TR67_9SPHN</name>
<evidence type="ECO:0000313" key="2">
    <source>
        <dbReference type="Proteomes" id="UP001055580"/>
    </source>
</evidence>
<gene>
    <name evidence="1" type="ORF">M9980_09910</name>
</gene>
<dbReference type="EMBL" id="CP098401">
    <property type="protein sequence ID" value="URW74879.1"/>
    <property type="molecule type" value="Genomic_DNA"/>
</dbReference>
<accession>A0ABY4TR67</accession>
<keyword evidence="2" id="KW-1185">Reference proteome</keyword>
<evidence type="ECO:0000313" key="1">
    <source>
        <dbReference type="EMBL" id="URW74879.1"/>
    </source>
</evidence>
<protein>
    <recommendedName>
        <fullName evidence="3">MarR family transcriptional regulator</fullName>
    </recommendedName>
</protein>
<reference evidence="1" key="1">
    <citation type="submission" date="2022-05" db="EMBL/GenBank/DDBJ databases">
        <title>Sphingomonas sp. strain RMG20 Genome sequencing and assembly.</title>
        <authorList>
            <person name="Kim I."/>
        </authorList>
    </citation>
    <scope>NUCLEOTIDE SEQUENCE</scope>
    <source>
        <strain evidence="1">RMG20</strain>
    </source>
</reference>
<sequence>MIEEWPAPADGPNYRRAAELMAHPLFDVAVDAVVDGLADLYGSDRRLVRSLFEFDRAVTFMIAVCVAMNHRDDRPEGWLSVPTLAQAAALMGIGPVRRVRRIVEELRREGMIEALPMPHDARRHWLRPTAAMLAIDREWMAMYQRPLLLLYPDEPRYQLGAAGDPDYHRRFRVIGLATLPLAHKVMTANPSVDRFLQHTSGGRILAILLQSARDGDDGWTPPGFYTGAAQRSATTRVHVRSVLRAAADAGLVEIVEGSDGRVRPTARLVDDFARWVADCLSATDLVSVLSDAI</sequence>
<proteinExistence type="predicted"/>